<protein>
    <recommendedName>
        <fullName evidence="5">Transposase</fullName>
    </recommendedName>
</protein>
<proteinExistence type="predicted"/>
<organism evidence="3 4">
    <name type="scientific">Acinetobacter baumannii</name>
    <dbReference type="NCBI Taxonomy" id="470"/>
    <lineage>
        <taxon>Bacteria</taxon>
        <taxon>Pseudomonadati</taxon>
        <taxon>Pseudomonadota</taxon>
        <taxon>Gammaproteobacteria</taxon>
        <taxon>Moraxellales</taxon>
        <taxon>Moraxellaceae</taxon>
        <taxon>Acinetobacter</taxon>
        <taxon>Acinetobacter calcoaceticus/baumannii complex</taxon>
    </lineage>
</organism>
<dbReference type="EMBL" id="VMAF01000008">
    <property type="protein sequence ID" value="MDR8431025.1"/>
    <property type="molecule type" value="Genomic_DNA"/>
</dbReference>
<dbReference type="Proteomes" id="UP000237823">
    <property type="component" value="Unassembled WGS sequence"/>
</dbReference>
<evidence type="ECO:0000313" key="1">
    <source>
        <dbReference type="EMBL" id="MDR8259649.1"/>
    </source>
</evidence>
<name>A0A219C8A3_ACIBA</name>
<reference evidence="1" key="2">
    <citation type="submission" date="2019-07" db="EMBL/GenBank/DDBJ databases">
        <title>Biological characteristics of mucoid Acinetobacter baumannii from a general hospital in China.</title>
        <authorList>
            <person name="Hua X."/>
            <person name="Yu Y."/>
        </authorList>
    </citation>
    <scope>NUCLEOTIDE SEQUENCE</scope>
    <source>
        <strain evidence="1">N41</strain>
        <strain evidence="2">N8</strain>
    </source>
</reference>
<evidence type="ECO:0000313" key="2">
    <source>
        <dbReference type="EMBL" id="MDR8431025.1"/>
    </source>
</evidence>
<sequence length="80" mass="9520">MELWWQNERGLADWLREPSTPEGVPLPSYRYKKGDEWVYIKKTSFFNVLKDRSAKTGWQCGQHAKHNLRVKMCQCGFNDK</sequence>
<evidence type="ECO:0000313" key="3">
    <source>
        <dbReference type="EMBL" id="PRN28054.1"/>
    </source>
</evidence>
<evidence type="ECO:0008006" key="5">
    <source>
        <dbReference type="Google" id="ProtNLM"/>
    </source>
</evidence>
<evidence type="ECO:0000313" key="4">
    <source>
        <dbReference type="Proteomes" id="UP000237823"/>
    </source>
</evidence>
<reference evidence="3 4" key="1">
    <citation type="submission" date="2017-04" db="EMBL/GenBank/DDBJ databases">
        <title>Comparison of Acinetobacter baumannii whole genome sequences from two major hospitals in Kuwait.</title>
        <authorList>
            <person name="Nasser K."/>
            <person name="Habibi N."/>
            <person name="Khan M.W."/>
            <person name="Purohit P."/>
            <person name="Al-Obaid I."/>
            <person name="Dhar R."/>
            <person name="Al-Fouzan W."/>
            <person name="Mustafa A.S."/>
        </authorList>
    </citation>
    <scope>NUCLEOTIDE SEQUENCE [LARGE SCALE GENOMIC DNA]</scope>
    <source>
        <strain evidence="3 4">KUFAR57</strain>
    </source>
</reference>
<dbReference type="EMBL" id="NEPB01000085">
    <property type="protein sequence ID" value="PRN28054.1"/>
    <property type="molecule type" value="Genomic_DNA"/>
</dbReference>
<dbReference type="AlphaFoldDB" id="A0A219C8A3"/>
<gene>
    <name evidence="3" type="ORF">B9W25_19060</name>
    <name evidence="2" type="ORF">FPK63_07970</name>
    <name evidence="1" type="ORF">FPK87_04035</name>
</gene>
<accession>A0A219C8A3</accession>
<dbReference type="EMBL" id="VMBB01000004">
    <property type="protein sequence ID" value="MDR8259649.1"/>
    <property type="molecule type" value="Genomic_DNA"/>
</dbReference>
<dbReference type="RefSeq" id="WP_000424759.1">
    <property type="nucleotide sequence ID" value="NZ_UCOO02000005.1"/>
</dbReference>
<comment type="caution">
    <text evidence="3">The sequence shown here is derived from an EMBL/GenBank/DDBJ whole genome shotgun (WGS) entry which is preliminary data.</text>
</comment>